<dbReference type="OrthoDB" id="7055653at2"/>
<dbReference type="PANTHER" id="PTHR14226:SF10">
    <property type="entry name" value="TRIACYLGLYCEROL LIPASE 4-RELATED"/>
    <property type="match status" value="1"/>
</dbReference>
<dbReference type="GO" id="GO:0004806">
    <property type="term" value="F:triacylglycerol lipase activity"/>
    <property type="evidence" value="ECO:0007669"/>
    <property type="project" value="InterPro"/>
</dbReference>
<keyword evidence="2 4" id="KW-0442">Lipid degradation</keyword>
<dbReference type="CDD" id="cd07206">
    <property type="entry name" value="Pat_TGL3-4-5_SDP1"/>
    <property type="match status" value="1"/>
</dbReference>
<keyword evidence="8" id="KW-1185">Reference proteome</keyword>
<dbReference type="InterPro" id="IPR021771">
    <property type="entry name" value="Triacylglycerol_lipase_N"/>
</dbReference>
<protein>
    <submittedName>
        <fullName evidence="7">Putative acylesterase/phospholipase RssA</fullName>
    </submittedName>
</protein>
<comment type="caution">
    <text evidence="4">Lacks conserved residue(s) required for the propagation of feature annotation.</text>
</comment>
<dbReference type="Pfam" id="PF11815">
    <property type="entry name" value="DUF3336"/>
    <property type="match status" value="1"/>
</dbReference>
<feature type="active site" description="Nucleophile" evidence="4">
    <location>
        <position position="178"/>
    </location>
</feature>
<evidence type="ECO:0000259" key="6">
    <source>
        <dbReference type="PROSITE" id="PS51635"/>
    </source>
</evidence>
<dbReference type="Pfam" id="PF01734">
    <property type="entry name" value="Patatin"/>
    <property type="match status" value="1"/>
</dbReference>
<evidence type="ECO:0000256" key="4">
    <source>
        <dbReference type="PROSITE-ProRule" id="PRU01161"/>
    </source>
</evidence>
<comment type="caution">
    <text evidence="7">The sequence shown here is derived from an EMBL/GenBank/DDBJ whole genome shotgun (WGS) entry which is preliminary data.</text>
</comment>
<evidence type="ECO:0000256" key="1">
    <source>
        <dbReference type="ARBA" id="ARBA00022801"/>
    </source>
</evidence>
<dbReference type="GO" id="GO:0016042">
    <property type="term" value="P:lipid catabolic process"/>
    <property type="evidence" value="ECO:0007669"/>
    <property type="project" value="UniProtKB-UniRule"/>
</dbReference>
<dbReference type="SUPFAM" id="SSF52151">
    <property type="entry name" value="FabD/lysophospholipase-like"/>
    <property type="match status" value="1"/>
</dbReference>
<dbReference type="EMBL" id="SOBT01000008">
    <property type="protein sequence ID" value="TDU32396.1"/>
    <property type="molecule type" value="Genomic_DNA"/>
</dbReference>
<dbReference type="InterPro" id="IPR050301">
    <property type="entry name" value="NTE"/>
</dbReference>
<dbReference type="InterPro" id="IPR016035">
    <property type="entry name" value="Acyl_Trfase/lysoPLipase"/>
</dbReference>
<evidence type="ECO:0000256" key="3">
    <source>
        <dbReference type="ARBA" id="ARBA00023098"/>
    </source>
</evidence>
<feature type="active site" description="Proton acceptor" evidence="4">
    <location>
        <position position="318"/>
    </location>
</feature>
<accession>A0A4S3KAH2</accession>
<gene>
    <name evidence="7" type="ORF">DFR24_1791</name>
</gene>
<feature type="short sequence motif" description="GXSXG" evidence="4">
    <location>
        <begin position="176"/>
        <end position="180"/>
    </location>
</feature>
<proteinExistence type="predicted"/>
<dbReference type="AlphaFoldDB" id="A0A4S3KAH2"/>
<dbReference type="Gene3D" id="3.40.1090.10">
    <property type="entry name" value="Cytosolic phospholipase A2 catalytic domain"/>
    <property type="match status" value="1"/>
</dbReference>
<evidence type="ECO:0000313" key="8">
    <source>
        <dbReference type="Proteomes" id="UP000295341"/>
    </source>
</evidence>
<evidence type="ECO:0000313" key="7">
    <source>
        <dbReference type="EMBL" id="TDU32396.1"/>
    </source>
</evidence>
<evidence type="ECO:0000256" key="5">
    <source>
        <dbReference type="SAM" id="MobiDB-lite"/>
    </source>
</evidence>
<name>A0A4S3KAH2_9GAMM</name>
<feature type="domain" description="PNPLA" evidence="6">
    <location>
        <begin position="145"/>
        <end position="331"/>
    </location>
</feature>
<dbReference type="PANTHER" id="PTHR14226">
    <property type="entry name" value="NEUROPATHY TARGET ESTERASE/SWISS CHEESE D.MELANOGASTER"/>
    <property type="match status" value="1"/>
</dbReference>
<dbReference type="Proteomes" id="UP000295341">
    <property type="component" value="Unassembled WGS sequence"/>
</dbReference>
<keyword evidence="3 4" id="KW-0443">Lipid metabolism</keyword>
<dbReference type="PROSITE" id="PS51635">
    <property type="entry name" value="PNPLA"/>
    <property type="match status" value="1"/>
</dbReference>
<dbReference type="InterPro" id="IPR002641">
    <property type="entry name" value="PNPLA_dom"/>
</dbReference>
<sequence length="504" mass="56884">MDRLKREARDALTHAQDYRTWRDAATHLDRAEGFDDWKADETSELYDWRLIRSRLRQIRTCRDEGEVRRLAHHLRQGLHWNLGNIGNPEIYGRARVGTKQLIVDYVAEVCSALEELCDTDHPEFGEAQKLAFFRETAQSYGRSALMLSGGATLGLFHVGVVKALFRENVLPVVMSGSSAGSVVAATVGTRAPDDLETLLDPESAYYHFWRMLNPRQMWRRRALMDQSQLRRAISKNVKDLSFDEAYKLSGRIVNITVSPAGANQAPRLLNYLTFPYLYLREAVLASCAVPVLFPPVMLMTRDENGDRMPWMPLLRWNDGSLKSDLPMLRLRRLHNVNHFIVSQTNPHVIPFVTRREPGAEGIAHGAKMYASATLRSQASGLLKLARAVLPVPTVSQTIDTATSILDQEYRGNINIFPDVSLWRYANVTSNPNLADVQRFMLEGERAAWPRIEAIRIQTAIAQSLDRCLQRLEGRQLASPAPMLPRKGGPGLRVVRPRKPDSSAA</sequence>
<organism evidence="7 8">
    <name type="scientific">Panacagrimonas perspica</name>
    <dbReference type="NCBI Taxonomy" id="381431"/>
    <lineage>
        <taxon>Bacteria</taxon>
        <taxon>Pseudomonadati</taxon>
        <taxon>Pseudomonadota</taxon>
        <taxon>Gammaproteobacteria</taxon>
        <taxon>Nevskiales</taxon>
        <taxon>Nevskiaceae</taxon>
        <taxon>Panacagrimonas</taxon>
    </lineage>
</organism>
<dbReference type="RefSeq" id="WP_133880897.1">
    <property type="nucleotide sequence ID" value="NZ_MWIN01000001.1"/>
</dbReference>
<feature type="region of interest" description="Disordered" evidence="5">
    <location>
        <begin position="478"/>
        <end position="504"/>
    </location>
</feature>
<keyword evidence="1 4" id="KW-0378">Hydrolase</keyword>
<evidence type="ECO:0000256" key="2">
    <source>
        <dbReference type="ARBA" id="ARBA00022963"/>
    </source>
</evidence>
<reference evidence="7 8" key="1">
    <citation type="submission" date="2019-03" db="EMBL/GenBank/DDBJ databases">
        <title>Genomic Encyclopedia of Type Strains, Phase IV (KMG-IV): sequencing the most valuable type-strain genomes for metagenomic binning, comparative biology and taxonomic classification.</title>
        <authorList>
            <person name="Goeker M."/>
        </authorList>
    </citation>
    <scope>NUCLEOTIDE SEQUENCE [LARGE SCALE GENOMIC DNA]</scope>
    <source>
        <strain evidence="7 8">DSM 26377</strain>
    </source>
</reference>